<dbReference type="Gene3D" id="3.40.640.10">
    <property type="entry name" value="Type I PLP-dependent aspartate aminotransferase-like (Major domain)"/>
    <property type="match status" value="1"/>
</dbReference>
<evidence type="ECO:0000313" key="8">
    <source>
        <dbReference type="EMBL" id="TCC38233.1"/>
    </source>
</evidence>
<dbReference type="InterPro" id="IPR015421">
    <property type="entry name" value="PyrdxlP-dep_Trfase_major"/>
</dbReference>
<dbReference type="InterPro" id="IPR020578">
    <property type="entry name" value="Aminotrans_V_PyrdxlP_BS"/>
</dbReference>
<evidence type="ECO:0000259" key="7">
    <source>
        <dbReference type="Pfam" id="PF00266"/>
    </source>
</evidence>
<dbReference type="InterPro" id="IPR000192">
    <property type="entry name" value="Aminotrans_V_dom"/>
</dbReference>
<feature type="domain" description="Aminotransferase class V" evidence="7">
    <location>
        <begin position="4"/>
        <end position="369"/>
    </location>
</feature>
<dbReference type="PIRSF" id="PIRSF005572">
    <property type="entry name" value="NifS"/>
    <property type="match status" value="1"/>
</dbReference>
<keyword evidence="8" id="KW-0032">Aminotransferase</keyword>
<organism evidence="8 9">
    <name type="scientific">Kribbella speibonae</name>
    <dbReference type="NCBI Taxonomy" id="1572660"/>
    <lineage>
        <taxon>Bacteria</taxon>
        <taxon>Bacillati</taxon>
        <taxon>Actinomycetota</taxon>
        <taxon>Actinomycetes</taxon>
        <taxon>Propionibacteriales</taxon>
        <taxon>Kribbellaceae</taxon>
        <taxon>Kribbella</taxon>
    </lineage>
</organism>
<keyword evidence="4" id="KW-0663">Pyridoxal phosphate</keyword>
<comment type="catalytic activity">
    <reaction evidence="5">
        <text>(sulfur carrier)-H + L-cysteine = (sulfur carrier)-SH + L-alanine</text>
        <dbReference type="Rhea" id="RHEA:43892"/>
        <dbReference type="Rhea" id="RHEA-COMP:14737"/>
        <dbReference type="Rhea" id="RHEA-COMP:14739"/>
        <dbReference type="ChEBI" id="CHEBI:29917"/>
        <dbReference type="ChEBI" id="CHEBI:35235"/>
        <dbReference type="ChEBI" id="CHEBI:57972"/>
        <dbReference type="ChEBI" id="CHEBI:64428"/>
        <dbReference type="EC" id="2.8.1.7"/>
    </reaction>
</comment>
<evidence type="ECO:0000256" key="3">
    <source>
        <dbReference type="ARBA" id="ARBA00012239"/>
    </source>
</evidence>
<dbReference type="Gene3D" id="3.90.1150.10">
    <property type="entry name" value="Aspartate Aminotransferase, domain 1"/>
    <property type="match status" value="1"/>
</dbReference>
<evidence type="ECO:0000256" key="2">
    <source>
        <dbReference type="ARBA" id="ARBA00010447"/>
    </source>
</evidence>
<proteinExistence type="inferred from homology"/>
<dbReference type="InterPro" id="IPR016454">
    <property type="entry name" value="Cysteine_dSase"/>
</dbReference>
<dbReference type="PANTHER" id="PTHR43586:SF4">
    <property type="entry name" value="ISOPENICILLIN N EPIMERASE"/>
    <property type="match status" value="1"/>
</dbReference>
<evidence type="ECO:0000256" key="4">
    <source>
        <dbReference type="ARBA" id="ARBA00022898"/>
    </source>
</evidence>
<dbReference type="GO" id="GO:0008483">
    <property type="term" value="F:transaminase activity"/>
    <property type="evidence" value="ECO:0007669"/>
    <property type="project" value="UniProtKB-KW"/>
</dbReference>
<evidence type="ECO:0000313" key="9">
    <source>
        <dbReference type="Proteomes" id="UP000294225"/>
    </source>
</evidence>
<gene>
    <name evidence="8" type="ORF">E0H92_17465</name>
</gene>
<dbReference type="AlphaFoldDB" id="A0A4R0IW75"/>
<dbReference type="PROSITE" id="PS00595">
    <property type="entry name" value="AA_TRANSFER_CLASS_5"/>
    <property type="match status" value="1"/>
</dbReference>
<reference evidence="8 9" key="1">
    <citation type="submission" date="2019-02" db="EMBL/GenBank/DDBJ databases">
        <title>Kribbella capetownensis sp. nov. and Kribbella speibonae sp. nov., isolated from soil.</title>
        <authorList>
            <person name="Curtis S.M."/>
            <person name="Norton I."/>
            <person name="Everest G.J."/>
            <person name="Meyers P.R."/>
        </authorList>
    </citation>
    <scope>NUCLEOTIDE SEQUENCE [LARGE SCALE GENOMIC DNA]</scope>
    <source>
        <strain evidence="8 9">YM55</strain>
    </source>
</reference>
<dbReference type="Pfam" id="PF00266">
    <property type="entry name" value="Aminotran_5"/>
    <property type="match status" value="1"/>
</dbReference>
<dbReference type="EMBL" id="SJKC01000002">
    <property type="protein sequence ID" value="TCC38233.1"/>
    <property type="molecule type" value="Genomic_DNA"/>
</dbReference>
<dbReference type="RefSeq" id="WP_131496950.1">
    <property type="nucleotide sequence ID" value="NZ_SJKC01000002.1"/>
</dbReference>
<dbReference type="EC" id="2.8.1.7" evidence="3"/>
<dbReference type="GO" id="GO:0031071">
    <property type="term" value="F:cysteine desulfurase activity"/>
    <property type="evidence" value="ECO:0007669"/>
    <property type="project" value="UniProtKB-EC"/>
</dbReference>
<dbReference type="Proteomes" id="UP000294225">
    <property type="component" value="Unassembled WGS sequence"/>
</dbReference>
<sequence>MQLVYLDNASTSHPKSPVVVDAMADYLFSIGASPGRGGYGQARKSHELVDQVRHRTADLLGVARANNVAFSANATFALNTLIHGALVPGDHVVTTQAEHNSVLRPLEQRRRAGQSTYEVVRVGPDGRIDLEAFGRALEAGPRLVIVNHASNVTGAVAPVVELADRAHQAGALFLLDVSQTLGHLPVAADEWGVDLVAFTGHKAIGGPSGTGGLFVRDPETVAPLLQGGTGSNSQSLTHPHGMPAKFEAGTVNYLGIAGLGAALAELDQPAEAGPSAADLREECADRLRGLPRVRVVELDDRVDRVPVLSFTVDGFYPAEVAHLLEERVGVLVRSGLHCAPLIHESIGTDPQGTVRVSFGRSTDKTAVDLVCAGIQSL</sequence>
<comment type="similarity">
    <text evidence="2">Belongs to the class-V pyridoxal-phosphate-dependent aminotransferase family. Csd subfamily.</text>
</comment>
<dbReference type="InterPro" id="IPR015422">
    <property type="entry name" value="PyrdxlP-dep_Trfase_small"/>
</dbReference>
<evidence type="ECO:0000256" key="5">
    <source>
        <dbReference type="ARBA" id="ARBA00050776"/>
    </source>
</evidence>
<keyword evidence="8" id="KW-0808">Transferase</keyword>
<evidence type="ECO:0000256" key="1">
    <source>
        <dbReference type="ARBA" id="ARBA00001933"/>
    </source>
</evidence>
<accession>A0A4R0IW75</accession>
<comment type="cofactor">
    <cofactor evidence="1 6">
        <name>pyridoxal 5'-phosphate</name>
        <dbReference type="ChEBI" id="CHEBI:597326"/>
    </cofactor>
</comment>
<dbReference type="SUPFAM" id="SSF53383">
    <property type="entry name" value="PLP-dependent transferases"/>
    <property type="match status" value="1"/>
</dbReference>
<comment type="caution">
    <text evidence="8">The sequence shown here is derived from an EMBL/GenBank/DDBJ whole genome shotgun (WGS) entry which is preliminary data.</text>
</comment>
<name>A0A4R0IW75_9ACTN</name>
<dbReference type="PANTHER" id="PTHR43586">
    <property type="entry name" value="CYSTEINE DESULFURASE"/>
    <property type="match status" value="1"/>
</dbReference>
<evidence type="ECO:0000256" key="6">
    <source>
        <dbReference type="RuleBase" id="RU004504"/>
    </source>
</evidence>
<protein>
    <recommendedName>
        <fullName evidence="3">cysteine desulfurase</fullName>
        <ecNumber evidence="3">2.8.1.7</ecNumber>
    </recommendedName>
</protein>
<dbReference type="InterPro" id="IPR015424">
    <property type="entry name" value="PyrdxlP-dep_Trfase"/>
</dbReference>